<dbReference type="EMBL" id="JBIMSO010000070">
    <property type="protein sequence ID" value="MFH5211228.1"/>
    <property type="molecule type" value="Genomic_DNA"/>
</dbReference>
<proteinExistence type="predicted"/>
<dbReference type="CDD" id="cd01832">
    <property type="entry name" value="SGNH_hydrolase_like_1"/>
    <property type="match status" value="1"/>
</dbReference>
<dbReference type="RefSeq" id="WP_395117524.1">
    <property type="nucleotide sequence ID" value="NZ_JBIMSO010000070.1"/>
</dbReference>
<sequence length="275" mass="30492">MPNTTFTKFVALGDSFTEGVGDLSPESPNGVLGWADRTAFELARTIPDLGYANLAIRGHVLAQVIDAQLEPALAMQPDLVAISAGGNDILRPSVDLDSLMERYDSTIAQLANTGARVIVFTTFDGSFDALYKRLRGRAATYNEYLRGIADDHGAEIVDFWRMKDFSDRRMWSTDRLHLNEIGHTRMAAEVLDVIGVPHDLRPPPFPPLTERTRGEIRREDLEWTRDTLIPWIGRRIRGVSTGDGLPAKYADLFPAMQLPVGQRELRTEQATASAG</sequence>
<dbReference type="GO" id="GO:0016787">
    <property type="term" value="F:hydrolase activity"/>
    <property type="evidence" value="ECO:0007669"/>
    <property type="project" value="UniProtKB-KW"/>
</dbReference>
<accession>A0ABW7JT93</accession>
<keyword evidence="2" id="KW-0378">Hydrolase</keyword>
<dbReference type="Gene3D" id="3.40.50.1110">
    <property type="entry name" value="SGNH hydrolase"/>
    <property type="match status" value="1"/>
</dbReference>
<organism evidence="2 3">
    <name type="scientific">Antrihabitans spumae</name>
    <dbReference type="NCBI Taxonomy" id="3373370"/>
    <lineage>
        <taxon>Bacteria</taxon>
        <taxon>Bacillati</taxon>
        <taxon>Actinomycetota</taxon>
        <taxon>Actinomycetes</taxon>
        <taxon>Mycobacteriales</taxon>
        <taxon>Nocardiaceae</taxon>
        <taxon>Antrihabitans</taxon>
    </lineage>
</organism>
<dbReference type="InterPro" id="IPR036514">
    <property type="entry name" value="SGNH_hydro_sf"/>
</dbReference>
<reference evidence="2 3" key="1">
    <citation type="submission" date="2024-10" db="EMBL/GenBank/DDBJ databases">
        <authorList>
            <person name="Riesco R."/>
        </authorList>
    </citation>
    <scope>NUCLEOTIDE SEQUENCE [LARGE SCALE GENOMIC DNA]</scope>
    <source>
        <strain evidence="2 3">NCIMB 15449</strain>
    </source>
</reference>
<dbReference type="EC" id="3.1.-.-" evidence="2"/>
<name>A0ABW7JT93_9NOCA</name>
<dbReference type="InterPro" id="IPR013830">
    <property type="entry name" value="SGNH_hydro"/>
</dbReference>
<dbReference type="SUPFAM" id="SSF52266">
    <property type="entry name" value="SGNH hydrolase"/>
    <property type="match status" value="1"/>
</dbReference>
<feature type="domain" description="SGNH hydrolase-type esterase" evidence="1">
    <location>
        <begin position="11"/>
        <end position="184"/>
    </location>
</feature>
<dbReference type="Pfam" id="PF13472">
    <property type="entry name" value="Lipase_GDSL_2"/>
    <property type="match status" value="1"/>
</dbReference>
<evidence type="ECO:0000313" key="3">
    <source>
        <dbReference type="Proteomes" id="UP001609175"/>
    </source>
</evidence>
<dbReference type="InterPro" id="IPR053140">
    <property type="entry name" value="GDSL_Rv0518-like"/>
</dbReference>
<dbReference type="Proteomes" id="UP001609175">
    <property type="component" value="Unassembled WGS sequence"/>
</dbReference>
<protein>
    <submittedName>
        <fullName evidence="2">SGNH/GDSL hydrolase family protein</fullName>
        <ecNumber evidence="2">3.1.-.-</ecNumber>
    </submittedName>
</protein>
<dbReference type="PANTHER" id="PTHR43784">
    <property type="entry name" value="GDSL-LIKE LIPASE/ACYLHYDROLASE, PUTATIVE (AFU_ORTHOLOGUE AFUA_2G00820)-RELATED"/>
    <property type="match status" value="1"/>
</dbReference>
<gene>
    <name evidence="2" type="ORF">ACHIPZ_23910</name>
</gene>
<dbReference type="PANTHER" id="PTHR43784:SF2">
    <property type="entry name" value="GDSL-LIKE LIPASE_ACYLHYDROLASE, PUTATIVE (AFU_ORTHOLOGUE AFUA_2G00820)-RELATED"/>
    <property type="match status" value="1"/>
</dbReference>
<comment type="caution">
    <text evidence="2">The sequence shown here is derived from an EMBL/GenBank/DDBJ whole genome shotgun (WGS) entry which is preliminary data.</text>
</comment>
<evidence type="ECO:0000313" key="2">
    <source>
        <dbReference type="EMBL" id="MFH5211228.1"/>
    </source>
</evidence>
<evidence type="ECO:0000259" key="1">
    <source>
        <dbReference type="Pfam" id="PF13472"/>
    </source>
</evidence>